<dbReference type="SUPFAM" id="SSF52266">
    <property type="entry name" value="SGNH hydrolase"/>
    <property type="match status" value="1"/>
</dbReference>
<keyword evidence="3" id="KW-1185">Reference proteome</keyword>
<dbReference type="Gene3D" id="3.40.50.1110">
    <property type="entry name" value="SGNH hydrolase"/>
    <property type="match status" value="1"/>
</dbReference>
<proteinExistence type="predicted"/>
<gene>
    <name evidence="2" type="ORF">LTR69_000014</name>
</gene>
<protein>
    <recommendedName>
        <fullName evidence="1">SGNH hydrolase-type esterase domain-containing protein</fullName>
    </recommendedName>
</protein>
<dbReference type="InterPro" id="IPR037460">
    <property type="entry name" value="SEST-like"/>
</dbReference>
<organism evidence="2 3">
    <name type="scientific">Exophiala sideris</name>
    <dbReference type="NCBI Taxonomy" id="1016849"/>
    <lineage>
        <taxon>Eukaryota</taxon>
        <taxon>Fungi</taxon>
        <taxon>Dikarya</taxon>
        <taxon>Ascomycota</taxon>
        <taxon>Pezizomycotina</taxon>
        <taxon>Eurotiomycetes</taxon>
        <taxon>Chaetothyriomycetidae</taxon>
        <taxon>Chaetothyriales</taxon>
        <taxon>Herpotrichiellaceae</taxon>
        <taxon>Exophiala</taxon>
    </lineage>
</organism>
<comment type="caution">
    <text evidence="2">The sequence shown here is derived from an EMBL/GenBank/DDBJ whole genome shotgun (WGS) entry which is preliminary data.</text>
</comment>
<feature type="domain" description="SGNH hydrolase-type esterase" evidence="1">
    <location>
        <begin position="8"/>
        <end position="260"/>
    </location>
</feature>
<name>A0ABR0JPK3_9EURO</name>
<reference evidence="2 3" key="1">
    <citation type="submission" date="2023-08" db="EMBL/GenBank/DDBJ databases">
        <title>Black Yeasts Isolated from many extreme environments.</title>
        <authorList>
            <person name="Coleine C."/>
            <person name="Stajich J.E."/>
            <person name="Selbmann L."/>
        </authorList>
    </citation>
    <scope>NUCLEOTIDE SEQUENCE [LARGE SCALE GENOMIC DNA]</scope>
    <source>
        <strain evidence="2 3">CCFEE 6328</strain>
    </source>
</reference>
<dbReference type="Pfam" id="PF13472">
    <property type="entry name" value="Lipase_GDSL_2"/>
    <property type="match status" value="1"/>
</dbReference>
<dbReference type="EMBL" id="JAVRRF010000001">
    <property type="protein sequence ID" value="KAK5067897.1"/>
    <property type="molecule type" value="Genomic_DNA"/>
</dbReference>
<dbReference type="InterPro" id="IPR013830">
    <property type="entry name" value="SGNH_hydro"/>
</dbReference>
<dbReference type="InterPro" id="IPR036514">
    <property type="entry name" value="SGNH_hydro_sf"/>
</dbReference>
<dbReference type="PANTHER" id="PTHR37981:SF1">
    <property type="entry name" value="SGNH HYDROLASE-TYPE ESTERASE DOMAIN-CONTAINING PROTEIN"/>
    <property type="match status" value="1"/>
</dbReference>
<dbReference type="Proteomes" id="UP001345691">
    <property type="component" value="Unassembled WGS sequence"/>
</dbReference>
<dbReference type="CDD" id="cd01823">
    <property type="entry name" value="SEST_like"/>
    <property type="match status" value="1"/>
</dbReference>
<sequence length="277" mass="29912">MPAHHIAAIGSSFAAGPSIPPIIDSKARRSGNNYPHLLAKNLGAEITDLTSSGATLLNILREPQCVSILLPKWFDSLIPPQLDGLPEAADIVTLTAGGNDLGYSKGMLLDAMRIGLTQKKGIGWLIQKTGYGGDEASVGSTTLEEVRDRLVEVFDRVHEIAPQAKIYLVDYVNVFGPDTKIEADQPLPQKTVETYIEVAKGLAGAYQEAADLRPDLVRRVAISEMSQGHELGSAEPWVTGFTFTMLRQGITPYHPNAKGHVAIAEVLHELIEKTRSA</sequence>
<dbReference type="PANTHER" id="PTHR37981">
    <property type="entry name" value="LIPASE 2"/>
    <property type="match status" value="1"/>
</dbReference>
<evidence type="ECO:0000259" key="1">
    <source>
        <dbReference type="Pfam" id="PF13472"/>
    </source>
</evidence>
<evidence type="ECO:0000313" key="3">
    <source>
        <dbReference type="Proteomes" id="UP001345691"/>
    </source>
</evidence>
<accession>A0ABR0JPK3</accession>
<evidence type="ECO:0000313" key="2">
    <source>
        <dbReference type="EMBL" id="KAK5067897.1"/>
    </source>
</evidence>